<protein>
    <submittedName>
        <fullName evidence="1">Uncharacterized protein</fullName>
    </submittedName>
</protein>
<name>A0AAW4Q6F9_RALPI</name>
<comment type="caution">
    <text evidence="1">The sequence shown here is derived from an EMBL/GenBank/DDBJ whole genome shotgun (WGS) entry which is preliminary data.</text>
</comment>
<dbReference type="RefSeq" id="WP_182553274.1">
    <property type="nucleotide sequence ID" value="NZ_QGAQ01000014.1"/>
</dbReference>
<dbReference type="AlphaFoldDB" id="A0AAW4Q6F9"/>
<gene>
    <name evidence="1" type="ORF">DEE74_15950</name>
</gene>
<sequence>MYTSFEAQSRAHVISTTDSRRVYRLNGSVLTDIKVNGKWVTVSVA</sequence>
<evidence type="ECO:0000313" key="1">
    <source>
        <dbReference type="EMBL" id="MBX3891358.1"/>
    </source>
</evidence>
<accession>A0AAW4Q6F9</accession>
<evidence type="ECO:0000313" key="2">
    <source>
        <dbReference type="Proteomes" id="UP001199322"/>
    </source>
</evidence>
<dbReference type="Proteomes" id="UP001199322">
    <property type="component" value="Unassembled WGS sequence"/>
</dbReference>
<proteinExistence type="predicted"/>
<organism evidence="1 2">
    <name type="scientific">Ralstonia pickettii</name>
    <name type="common">Burkholderia pickettii</name>
    <dbReference type="NCBI Taxonomy" id="329"/>
    <lineage>
        <taxon>Bacteria</taxon>
        <taxon>Pseudomonadati</taxon>
        <taxon>Pseudomonadota</taxon>
        <taxon>Betaproteobacteria</taxon>
        <taxon>Burkholderiales</taxon>
        <taxon>Burkholderiaceae</taxon>
        <taxon>Ralstonia</taxon>
    </lineage>
</organism>
<dbReference type="EMBL" id="QGBI01000014">
    <property type="protein sequence ID" value="MBX3891358.1"/>
    <property type="molecule type" value="Genomic_DNA"/>
</dbReference>
<reference evidence="1" key="1">
    <citation type="submission" date="2018-06" db="EMBL/GenBank/DDBJ databases">
        <authorList>
            <person name="O'Rourke A."/>
        </authorList>
    </citation>
    <scope>NUCLEOTIDE SEQUENCE</scope>
    <source>
        <strain evidence="1">132550021-3</strain>
    </source>
</reference>